<sequence length="147" mass="16383">MCQGLRMRSKKIFTVDVFCLHFLKAIAISKNGHIPIIAVGSKISIWRNLLRIKASTFEKTLIACFICVDGLTGLAEEVEAIFVPGADCTRGIRRAIGAPEMQNYVIVENNLNVDESTKSKILIDAFEDIKINTQKIGRFSARKDPSR</sequence>
<evidence type="ECO:0000256" key="2">
    <source>
        <dbReference type="ARBA" id="ARBA00022712"/>
    </source>
</evidence>
<organism evidence="5 6">
    <name type="scientific">Durio zibethinus</name>
    <name type="common">Durian</name>
    <dbReference type="NCBI Taxonomy" id="66656"/>
    <lineage>
        <taxon>Eukaryota</taxon>
        <taxon>Viridiplantae</taxon>
        <taxon>Streptophyta</taxon>
        <taxon>Embryophyta</taxon>
        <taxon>Tracheophyta</taxon>
        <taxon>Spermatophyta</taxon>
        <taxon>Magnoliopsida</taxon>
        <taxon>eudicotyledons</taxon>
        <taxon>Gunneridae</taxon>
        <taxon>Pentapetalae</taxon>
        <taxon>rosids</taxon>
        <taxon>malvids</taxon>
        <taxon>Malvales</taxon>
        <taxon>Malvaceae</taxon>
        <taxon>Helicteroideae</taxon>
        <taxon>Durio</taxon>
    </lineage>
</organism>
<evidence type="ECO:0000256" key="3">
    <source>
        <dbReference type="ARBA" id="ARBA00022741"/>
    </source>
</evidence>
<keyword evidence="2" id="KW-0203">Cytokinin biosynthesis</keyword>
<dbReference type="RefSeq" id="XP_022732955.1">
    <property type="nucleotide sequence ID" value="XM_022877220.1"/>
</dbReference>
<evidence type="ECO:0000256" key="4">
    <source>
        <dbReference type="ARBA" id="ARBA00022840"/>
    </source>
</evidence>
<dbReference type="GO" id="GO:0052381">
    <property type="term" value="F:tRNA dimethylallyltransferase activity"/>
    <property type="evidence" value="ECO:0007669"/>
    <property type="project" value="TreeGrafter"/>
</dbReference>
<evidence type="ECO:0000313" key="5">
    <source>
        <dbReference type="Proteomes" id="UP000515121"/>
    </source>
</evidence>
<dbReference type="InterPro" id="IPR039657">
    <property type="entry name" value="Dimethylallyltransferase"/>
</dbReference>
<dbReference type="Proteomes" id="UP000515121">
    <property type="component" value="Unplaced"/>
</dbReference>
<keyword evidence="5" id="KW-1185">Reference proteome</keyword>
<keyword evidence="3" id="KW-0547">Nucleotide-binding</keyword>
<evidence type="ECO:0000256" key="1">
    <source>
        <dbReference type="ARBA" id="ARBA00022679"/>
    </source>
</evidence>
<dbReference type="GeneID" id="111287050"/>
<dbReference type="GO" id="GO:0009691">
    <property type="term" value="P:cytokinin biosynthetic process"/>
    <property type="evidence" value="ECO:0007669"/>
    <property type="project" value="UniProtKB-KW"/>
</dbReference>
<dbReference type="KEGG" id="dzi:111287050"/>
<accession>A0A6P5XXM7</accession>
<reference evidence="6" key="1">
    <citation type="submission" date="2025-08" db="UniProtKB">
        <authorList>
            <consortium name="RefSeq"/>
        </authorList>
    </citation>
    <scope>IDENTIFICATION</scope>
    <source>
        <tissue evidence="6">Fruit stalk</tissue>
    </source>
</reference>
<keyword evidence="4" id="KW-0067">ATP-binding</keyword>
<keyword evidence="1" id="KW-0808">Transferase</keyword>
<dbReference type="GO" id="GO:0005739">
    <property type="term" value="C:mitochondrion"/>
    <property type="evidence" value="ECO:0007669"/>
    <property type="project" value="TreeGrafter"/>
</dbReference>
<evidence type="ECO:0000313" key="6">
    <source>
        <dbReference type="RefSeq" id="XP_022732955.1"/>
    </source>
</evidence>
<protein>
    <submittedName>
        <fullName evidence="6">Adenylate isopentenyltransferase 7, mitochondrial-like</fullName>
    </submittedName>
</protein>
<dbReference type="PANTHER" id="PTHR11088:SF59">
    <property type="entry name" value="ADENYLATE ISOPENTENYLTRANSFERASE"/>
    <property type="match status" value="1"/>
</dbReference>
<dbReference type="GO" id="GO:0006400">
    <property type="term" value="P:tRNA modification"/>
    <property type="evidence" value="ECO:0007669"/>
    <property type="project" value="TreeGrafter"/>
</dbReference>
<dbReference type="AlphaFoldDB" id="A0A6P5XXM7"/>
<dbReference type="GO" id="GO:0005524">
    <property type="term" value="F:ATP binding"/>
    <property type="evidence" value="ECO:0007669"/>
    <property type="project" value="UniProtKB-KW"/>
</dbReference>
<proteinExistence type="predicted"/>
<dbReference type="Gene3D" id="1.10.287.890">
    <property type="entry name" value="Crystal structure of tRNA isopentenylpyrophosphate transferase (bh2366) domain"/>
    <property type="match status" value="1"/>
</dbReference>
<gene>
    <name evidence="6" type="primary">LOC111287050</name>
</gene>
<dbReference type="OrthoDB" id="775260at2759"/>
<name>A0A6P5XXM7_DURZI</name>
<dbReference type="PANTHER" id="PTHR11088">
    <property type="entry name" value="TRNA DIMETHYLALLYLTRANSFERASE"/>
    <property type="match status" value="1"/>
</dbReference>